<dbReference type="InterPro" id="IPR013783">
    <property type="entry name" value="Ig-like_fold"/>
</dbReference>
<dbReference type="Proteomes" id="UP000023541">
    <property type="component" value="Unassembled WGS sequence"/>
</dbReference>
<feature type="domain" description="Fibronectin type-III" evidence="2">
    <location>
        <begin position="506"/>
        <end position="601"/>
    </location>
</feature>
<dbReference type="EMBL" id="AQRA01000001">
    <property type="protein sequence ID" value="EZH75207.1"/>
    <property type="molecule type" value="Genomic_DNA"/>
</dbReference>
<dbReference type="PANTHER" id="PTHR13817">
    <property type="entry name" value="TITIN"/>
    <property type="match status" value="1"/>
</dbReference>
<dbReference type="SMART" id="SM00060">
    <property type="entry name" value="FN3"/>
    <property type="match status" value="3"/>
</dbReference>
<organism evidence="3 4">
    <name type="scientific">Aquimarina atlantica</name>
    <dbReference type="NCBI Taxonomy" id="1317122"/>
    <lineage>
        <taxon>Bacteria</taxon>
        <taxon>Pseudomonadati</taxon>
        <taxon>Bacteroidota</taxon>
        <taxon>Flavobacteriia</taxon>
        <taxon>Flavobacteriales</taxon>
        <taxon>Flavobacteriaceae</taxon>
        <taxon>Aquimarina</taxon>
    </lineage>
</organism>
<proteinExistence type="predicted"/>
<reference evidence="3 4" key="1">
    <citation type="submission" date="2014-04" db="EMBL/GenBank/DDBJ databases">
        <title>Aquimarina sp. 22II-S11-z7 Genome Sequencing.</title>
        <authorList>
            <person name="Lai Q."/>
        </authorList>
    </citation>
    <scope>NUCLEOTIDE SEQUENCE [LARGE SCALE GENOMIC DNA]</scope>
    <source>
        <strain evidence="3 4">22II-S11-z7</strain>
    </source>
</reference>
<dbReference type="InterPro" id="IPR050964">
    <property type="entry name" value="Striated_Muscle_Regulatory"/>
</dbReference>
<evidence type="ECO:0000313" key="3">
    <source>
        <dbReference type="EMBL" id="EZH75207.1"/>
    </source>
</evidence>
<dbReference type="RefSeq" id="WP_051575500.1">
    <property type="nucleotide sequence ID" value="NZ_AQRA01000001.1"/>
</dbReference>
<keyword evidence="4" id="KW-1185">Reference proteome</keyword>
<dbReference type="Gene3D" id="2.60.40.10">
    <property type="entry name" value="Immunoglobulins"/>
    <property type="match status" value="4"/>
</dbReference>
<dbReference type="InterPro" id="IPR036116">
    <property type="entry name" value="FN3_sf"/>
</dbReference>
<dbReference type="SUPFAM" id="SSF49265">
    <property type="entry name" value="Fibronectin type III"/>
    <property type="match status" value="2"/>
</dbReference>
<dbReference type="PROSITE" id="PS50853">
    <property type="entry name" value="FN3"/>
    <property type="match status" value="1"/>
</dbReference>
<gene>
    <name evidence="3" type="ORF">ATO12_00075</name>
</gene>
<evidence type="ECO:0000259" key="2">
    <source>
        <dbReference type="PROSITE" id="PS50853"/>
    </source>
</evidence>
<accession>A0A023BYP2</accession>
<protein>
    <recommendedName>
        <fullName evidence="2">Fibronectin type-III domain-containing protein</fullName>
    </recommendedName>
</protein>
<dbReference type="InterPro" id="IPR003961">
    <property type="entry name" value="FN3_dom"/>
</dbReference>
<dbReference type="OrthoDB" id="923194at2"/>
<evidence type="ECO:0000256" key="1">
    <source>
        <dbReference type="ARBA" id="ARBA00022737"/>
    </source>
</evidence>
<name>A0A023BYP2_9FLAO</name>
<keyword evidence="1" id="KW-0677">Repeat</keyword>
<evidence type="ECO:0000313" key="4">
    <source>
        <dbReference type="Proteomes" id="UP000023541"/>
    </source>
</evidence>
<dbReference type="PANTHER" id="PTHR13817:SF166">
    <property type="entry name" value="NEURONAL IGCAM-RELATED"/>
    <property type="match status" value="1"/>
</dbReference>
<dbReference type="STRING" id="1317122.ATO12_00075"/>
<comment type="caution">
    <text evidence="3">The sequence shown here is derived from an EMBL/GenBank/DDBJ whole genome shotgun (WGS) entry which is preliminary data.</text>
</comment>
<sequence length="693" mass="78570">MKRFLYIVIFFGITSLSYGQRNEDASQNEVQIIARFQKNKVLLRWAPTTAGVWLKGNTYGYVLERFTVKKQGKLLSPPYDRVVLKDSIRPKPIEDWKDIVLKNDYAAIIAQAIYGEGFQVEDMQEGGVAQIINKSAEIEQRYSFSLYAADMNFEGAQMAALGYVDEAITPGEEYLYRIKSRIPKTKNSREISSSVIVNTVHSEPLPSPIDLIAVPDDKSILLTWEYEMFKSVFTSYFVERSENGSDFNRLGDIPLVNLNDKPDHPAKRMFYVDTISQNNKRYHYRVIGISPFGEESPASKIVSAMGIKKLAATPHILRHEFDAEGNIVLTWDFLKEAEHEITSFELNWAAQEAGPYKAVLSNISPSARKTTFKQPEPSNYFKITAHGQNNQKSTSLSAFVQTIDSIPPSAPIGLVGTVDSLGVVQIKWLANTEKDMLGYRIFRGNLKNEEVTQITISPIESTSFQDTVQVKSLNKKVYYQVVAVDQRFNMSEYSEKLTLKKPDVVPPSSPVFQEYKVMDKGVFVKWINSSSDDVSHHQLYRQNTKEADKGWQLLFETDTINSYTDTKLESNQKYRYAIFAQDDSGLVSAPSVPITVIVKNVDLDKVIKGFSGTVDRVSKKISLSWRVTTQEVQEVLIYKSKENETPVLWKQLLSSKTNLVDTNISPNNTYVYHIKPFLKAGGYASMETIKIKY</sequence>
<dbReference type="eggNOG" id="COG4733">
    <property type="taxonomic scope" value="Bacteria"/>
</dbReference>
<dbReference type="AlphaFoldDB" id="A0A023BYP2"/>